<evidence type="ECO:0000256" key="2">
    <source>
        <dbReference type="SAM" id="Phobius"/>
    </source>
</evidence>
<evidence type="ECO:0000313" key="3">
    <source>
        <dbReference type="EMBL" id="MCR2045497.1"/>
    </source>
</evidence>
<gene>
    <name evidence="3" type="ORF">NSA23_15455</name>
</gene>
<feature type="compositionally biased region" description="Basic and acidic residues" evidence="1">
    <location>
        <begin position="56"/>
        <end position="76"/>
    </location>
</feature>
<comment type="caution">
    <text evidence="3">The sequence shown here is derived from an EMBL/GenBank/DDBJ whole genome shotgun (WGS) entry which is preliminary data.</text>
</comment>
<keyword evidence="4" id="KW-1185">Reference proteome</keyword>
<keyword evidence="2" id="KW-0812">Transmembrane</keyword>
<feature type="transmembrane region" description="Helical" evidence="2">
    <location>
        <begin position="33"/>
        <end position="51"/>
    </location>
</feature>
<dbReference type="Proteomes" id="UP001142078">
    <property type="component" value="Unassembled WGS sequence"/>
</dbReference>
<feature type="region of interest" description="Disordered" evidence="1">
    <location>
        <begin position="55"/>
        <end position="76"/>
    </location>
</feature>
<evidence type="ECO:0000256" key="1">
    <source>
        <dbReference type="SAM" id="MobiDB-lite"/>
    </source>
</evidence>
<name>A0A9X2S862_9FIRM</name>
<feature type="transmembrane region" description="Helical" evidence="2">
    <location>
        <begin position="6"/>
        <end position="26"/>
    </location>
</feature>
<sequence>MDILLILLGLLVGAVGLIMIIVNLIRKKPVKKYGATLLIGMVLLVTGGIMLDTDEEKPKEESKTKVESENVKETSKPSKEKVNLDIYIKPTIVTNENEISIDIDTNVVDGSILEVTILSGDLESVSENITVKDGKANVKFDVKDKFKPGYLAGNIWLRFNNNEVKQPDNVKKVYGENGEKLKGKYAKENKGGKEGKSIIYTTESIAYPDKATAKEVSDKNYEELKAELIEIGNGVIIDIIEPTDSEHAKVIVSDAWYHSAEHEKERFATQVGDALEQILINTDRSKGEKFAIVNFYDNFGKRVAKRKATGGYKVLE</sequence>
<dbReference type="OrthoDB" id="2081756at2"/>
<accession>A0A9X2S862</accession>
<evidence type="ECO:0000313" key="4">
    <source>
        <dbReference type="Proteomes" id="UP001142078"/>
    </source>
</evidence>
<dbReference type="EMBL" id="JANJZL010000019">
    <property type="protein sequence ID" value="MCR2045497.1"/>
    <property type="molecule type" value="Genomic_DNA"/>
</dbReference>
<proteinExistence type="predicted"/>
<protein>
    <submittedName>
        <fullName evidence="3">Uncharacterized protein</fullName>
    </submittedName>
</protein>
<keyword evidence="2" id="KW-1133">Transmembrane helix</keyword>
<dbReference type="AlphaFoldDB" id="A0A9X2S862"/>
<reference evidence="3" key="1">
    <citation type="submission" date="2022-07" db="EMBL/GenBank/DDBJ databases">
        <title>Enhanced cultured diversity of the mouse gut microbiota enables custom-made synthetic communities.</title>
        <authorList>
            <person name="Afrizal A."/>
        </authorList>
    </citation>
    <scope>NUCLEOTIDE SEQUENCE</scope>
    <source>
        <strain evidence="3">DSM 29482</strain>
    </source>
</reference>
<organism evidence="3 4">
    <name type="scientific">Anaerosalibacter massiliensis</name>
    <dbReference type="NCBI Taxonomy" id="1347392"/>
    <lineage>
        <taxon>Bacteria</taxon>
        <taxon>Bacillati</taxon>
        <taxon>Bacillota</taxon>
        <taxon>Tissierellia</taxon>
        <taxon>Tissierellales</taxon>
        <taxon>Sporanaerobacteraceae</taxon>
        <taxon>Anaerosalibacter</taxon>
    </lineage>
</organism>
<keyword evidence="2" id="KW-0472">Membrane</keyword>
<dbReference type="RefSeq" id="WP_042678506.1">
    <property type="nucleotide sequence ID" value="NZ_CABKTM010000005.1"/>
</dbReference>